<name>A0A372JL66_9ACTN</name>
<keyword evidence="2" id="KW-1003">Cell membrane</keyword>
<keyword evidence="9" id="KW-1185">Reference proteome</keyword>
<feature type="compositionally biased region" description="Low complexity" evidence="6">
    <location>
        <begin position="385"/>
        <end position="405"/>
    </location>
</feature>
<evidence type="ECO:0000256" key="2">
    <source>
        <dbReference type="ARBA" id="ARBA00022475"/>
    </source>
</evidence>
<evidence type="ECO:0000256" key="5">
    <source>
        <dbReference type="ARBA" id="ARBA00023136"/>
    </source>
</evidence>
<evidence type="ECO:0000256" key="7">
    <source>
        <dbReference type="SAM" id="Phobius"/>
    </source>
</evidence>
<feature type="transmembrane region" description="Helical" evidence="7">
    <location>
        <begin position="151"/>
        <end position="180"/>
    </location>
</feature>
<keyword evidence="5 7" id="KW-0472">Membrane</keyword>
<gene>
    <name evidence="8" type="ORF">DZF91_15835</name>
</gene>
<feature type="transmembrane region" description="Helical" evidence="7">
    <location>
        <begin position="57"/>
        <end position="77"/>
    </location>
</feature>
<keyword evidence="3 7" id="KW-0812">Transmembrane</keyword>
<sequence>MLVITPLLHRVEALVDAVKAAIGALRARWPWFDHLGRAYERYQDHGGDRLAAAMTSYGFLSFFPLLALAYALLGYLVGVSDEARDYLIKAIEQLLPGLSGPLEVQKIAQSRTTAGVIGLVALVFTGLAWVRVLRESLRGIWGYEASPEGNFFLLKLADIAVLLFLGTTLVLSVAVSSVAASATQGVLNVVGLAHVTGAGVMLWLLSLVVAGAFNTLIFLVLFSRLSGTRAPWRQILRGALFGAVGLEVLKQIGTLLVAHTARNPVYASFAVLAGLMVWINIVSRFVLFAAVWTATRRVVQKVDGTPEPPPEARPNLDTDAESDAEAEKDAEAERDAGADASTDGEKDDAKDGETGGMTGGTKGKRVDGRPEAEFGDRSRARYETAAQSGAARSEAAQSGAARSGRVTARPGGG</sequence>
<proteinExistence type="predicted"/>
<dbReference type="PANTHER" id="PTHR30213">
    <property type="entry name" value="INNER MEMBRANE PROTEIN YHJD"/>
    <property type="match status" value="1"/>
</dbReference>
<evidence type="ECO:0000256" key="4">
    <source>
        <dbReference type="ARBA" id="ARBA00022989"/>
    </source>
</evidence>
<protein>
    <submittedName>
        <fullName evidence="8">YihY/virulence factor BrkB family protein</fullName>
    </submittedName>
</protein>
<comment type="caution">
    <text evidence="8">The sequence shown here is derived from an EMBL/GenBank/DDBJ whole genome shotgun (WGS) entry which is preliminary data.</text>
</comment>
<feature type="region of interest" description="Disordered" evidence="6">
    <location>
        <begin position="302"/>
        <end position="413"/>
    </location>
</feature>
<dbReference type="PANTHER" id="PTHR30213:SF1">
    <property type="entry name" value="INNER MEMBRANE PROTEIN YHJD"/>
    <property type="match status" value="1"/>
</dbReference>
<organism evidence="8 9">
    <name type="scientific">Actinomadura logoneensis</name>
    <dbReference type="NCBI Taxonomy" id="2293572"/>
    <lineage>
        <taxon>Bacteria</taxon>
        <taxon>Bacillati</taxon>
        <taxon>Actinomycetota</taxon>
        <taxon>Actinomycetes</taxon>
        <taxon>Streptosporangiales</taxon>
        <taxon>Thermomonosporaceae</taxon>
        <taxon>Actinomadura</taxon>
    </lineage>
</organism>
<evidence type="ECO:0000313" key="8">
    <source>
        <dbReference type="EMBL" id="RFU40680.1"/>
    </source>
</evidence>
<feature type="transmembrane region" description="Helical" evidence="7">
    <location>
        <begin position="265"/>
        <end position="292"/>
    </location>
</feature>
<dbReference type="EMBL" id="QURH01000267">
    <property type="protein sequence ID" value="RFU40680.1"/>
    <property type="molecule type" value="Genomic_DNA"/>
</dbReference>
<dbReference type="Pfam" id="PF03631">
    <property type="entry name" value="Virul_fac_BrkB"/>
    <property type="match status" value="1"/>
</dbReference>
<feature type="transmembrane region" description="Helical" evidence="7">
    <location>
        <begin position="112"/>
        <end position="130"/>
    </location>
</feature>
<dbReference type="RefSeq" id="WP_117358233.1">
    <property type="nucleotide sequence ID" value="NZ_QURH01000267.1"/>
</dbReference>
<feature type="compositionally biased region" description="Basic and acidic residues" evidence="6">
    <location>
        <begin position="325"/>
        <end position="353"/>
    </location>
</feature>
<evidence type="ECO:0000313" key="9">
    <source>
        <dbReference type="Proteomes" id="UP000261811"/>
    </source>
</evidence>
<evidence type="ECO:0000256" key="1">
    <source>
        <dbReference type="ARBA" id="ARBA00004651"/>
    </source>
</evidence>
<evidence type="ECO:0000256" key="3">
    <source>
        <dbReference type="ARBA" id="ARBA00022692"/>
    </source>
</evidence>
<dbReference type="InterPro" id="IPR017039">
    <property type="entry name" value="Virul_fac_BrkB"/>
</dbReference>
<keyword evidence="4 7" id="KW-1133">Transmembrane helix</keyword>
<feature type="compositionally biased region" description="Basic and acidic residues" evidence="6">
    <location>
        <begin position="364"/>
        <end position="382"/>
    </location>
</feature>
<evidence type="ECO:0000256" key="6">
    <source>
        <dbReference type="SAM" id="MobiDB-lite"/>
    </source>
</evidence>
<comment type="subcellular location">
    <subcellularLocation>
        <location evidence="1">Cell membrane</location>
        <topology evidence="1">Multi-pass membrane protein</topology>
    </subcellularLocation>
</comment>
<reference evidence="8 9" key="1">
    <citation type="submission" date="2018-08" db="EMBL/GenBank/DDBJ databases">
        <title>Actinomadura jelena sp. nov., a novel Actinomycete isolated from soil in Chad.</title>
        <authorList>
            <person name="Shi L."/>
        </authorList>
    </citation>
    <scope>NUCLEOTIDE SEQUENCE [LARGE SCALE GENOMIC DNA]</scope>
    <source>
        <strain evidence="8 9">NEAU-G17</strain>
    </source>
</reference>
<dbReference type="GO" id="GO:0005886">
    <property type="term" value="C:plasma membrane"/>
    <property type="evidence" value="ECO:0007669"/>
    <property type="project" value="UniProtKB-SubCell"/>
</dbReference>
<feature type="transmembrane region" description="Helical" evidence="7">
    <location>
        <begin position="200"/>
        <end position="223"/>
    </location>
</feature>
<dbReference type="OrthoDB" id="4127374at2"/>
<dbReference type="AlphaFoldDB" id="A0A372JL66"/>
<feature type="transmembrane region" description="Helical" evidence="7">
    <location>
        <begin position="235"/>
        <end position="259"/>
    </location>
</feature>
<dbReference type="Proteomes" id="UP000261811">
    <property type="component" value="Unassembled WGS sequence"/>
</dbReference>
<accession>A0A372JL66</accession>